<dbReference type="EMBL" id="JASCIS010000003">
    <property type="protein sequence ID" value="MDI3417700.1"/>
    <property type="molecule type" value="Genomic_DNA"/>
</dbReference>
<evidence type="ECO:0000313" key="2">
    <source>
        <dbReference type="EMBL" id="MDI3417700.1"/>
    </source>
</evidence>
<name>A0ABT6SR23_9ACTN</name>
<protein>
    <submittedName>
        <fullName evidence="2">Uncharacterized protein</fullName>
    </submittedName>
</protein>
<feature type="compositionally biased region" description="Basic and acidic residues" evidence="1">
    <location>
        <begin position="7"/>
        <end position="20"/>
    </location>
</feature>
<keyword evidence="3" id="KW-1185">Reference proteome</keyword>
<comment type="caution">
    <text evidence="2">The sequence shown here is derived from an EMBL/GenBank/DDBJ whole genome shotgun (WGS) entry which is preliminary data.</text>
</comment>
<organism evidence="2 3">
    <name type="scientific">Streptomyces luteolus</name>
    <dbReference type="NCBI Taxonomy" id="3043615"/>
    <lineage>
        <taxon>Bacteria</taxon>
        <taxon>Bacillati</taxon>
        <taxon>Actinomycetota</taxon>
        <taxon>Actinomycetes</taxon>
        <taxon>Kitasatosporales</taxon>
        <taxon>Streptomycetaceae</taxon>
        <taxon>Streptomyces</taxon>
    </lineage>
</organism>
<proteinExistence type="predicted"/>
<evidence type="ECO:0000256" key="1">
    <source>
        <dbReference type="SAM" id="MobiDB-lite"/>
    </source>
</evidence>
<reference evidence="2 3" key="1">
    <citation type="submission" date="2023-05" db="EMBL/GenBank/DDBJ databases">
        <title>Draft genome sequence of Streptomyces sp. B-S-A12 isolated from a cave soil in Thailand.</title>
        <authorList>
            <person name="Chamroensaksri N."/>
            <person name="Muangham S."/>
        </authorList>
    </citation>
    <scope>NUCLEOTIDE SEQUENCE [LARGE SCALE GENOMIC DNA]</scope>
    <source>
        <strain evidence="2 3">B-S-A12</strain>
    </source>
</reference>
<evidence type="ECO:0000313" key="3">
    <source>
        <dbReference type="Proteomes" id="UP001237105"/>
    </source>
</evidence>
<dbReference type="Proteomes" id="UP001237105">
    <property type="component" value="Unassembled WGS sequence"/>
</dbReference>
<dbReference type="RefSeq" id="WP_282533619.1">
    <property type="nucleotide sequence ID" value="NZ_JASCIS010000003.1"/>
</dbReference>
<feature type="region of interest" description="Disordered" evidence="1">
    <location>
        <begin position="1"/>
        <end position="20"/>
    </location>
</feature>
<gene>
    <name evidence="2" type="ORF">QIT00_03825</name>
</gene>
<sequence length="180" mass="18947">MGAGQQEVRDRLREAAQAHIPDRERIRACVERGMSAPGGARSPGPRRRAPQWLRVTGATVAVAAVLAAGGYGVAGAVRTDEAPQRTVATDPAPYRAAAGEVVWADGSIDPGSSAYWSQSNVTVKVRGPLTALTVEVRLDARDAPKSTGSWRTRAYGPGPRAVSGPLLASPRGEARRDDTR</sequence>
<feature type="region of interest" description="Disordered" evidence="1">
    <location>
        <begin position="140"/>
        <end position="180"/>
    </location>
</feature>
<accession>A0ABT6SR23</accession>